<dbReference type="Proteomes" id="UP000245207">
    <property type="component" value="Unassembled WGS sequence"/>
</dbReference>
<accession>A0A2U1NC82</accession>
<evidence type="ECO:0000313" key="1">
    <source>
        <dbReference type="EMBL" id="PWA71122.1"/>
    </source>
</evidence>
<dbReference type="PANTHER" id="PTHR10257">
    <property type="entry name" value="SERINE/THREONINE PROTEIN PHOSPHATASE 2A PP2A REGULATORY SUBUNIT B"/>
    <property type="match status" value="1"/>
</dbReference>
<dbReference type="GO" id="GO:0007165">
    <property type="term" value="P:signal transduction"/>
    <property type="evidence" value="ECO:0007669"/>
    <property type="project" value="InterPro"/>
</dbReference>
<dbReference type="EMBL" id="PKPP01003131">
    <property type="protein sequence ID" value="PWA71122.1"/>
    <property type="molecule type" value="Genomic_DNA"/>
</dbReference>
<dbReference type="GO" id="GO:0019888">
    <property type="term" value="F:protein phosphatase regulator activity"/>
    <property type="evidence" value="ECO:0007669"/>
    <property type="project" value="InterPro"/>
</dbReference>
<dbReference type="STRING" id="35608.A0A2U1NC82"/>
<sequence length="54" mass="6202">MLVAEQAPYMWNNEHLVSLIIQNRTVILPTIFDALEMNVQAHWNLADSGAWAHK</sequence>
<dbReference type="GO" id="GO:0000159">
    <property type="term" value="C:protein phosphatase type 2A complex"/>
    <property type="evidence" value="ECO:0007669"/>
    <property type="project" value="InterPro"/>
</dbReference>
<reference evidence="1 2" key="1">
    <citation type="journal article" date="2018" name="Mol. Plant">
        <title>The genome of Artemisia annua provides insight into the evolution of Asteraceae family and artemisinin biosynthesis.</title>
        <authorList>
            <person name="Shen Q."/>
            <person name="Zhang L."/>
            <person name="Liao Z."/>
            <person name="Wang S."/>
            <person name="Yan T."/>
            <person name="Shi P."/>
            <person name="Liu M."/>
            <person name="Fu X."/>
            <person name="Pan Q."/>
            <person name="Wang Y."/>
            <person name="Lv Z."/>
            <person name="Lu X."/>
            <person name="Zhang F."/>
            <person name="Jiang W."/>
            <person name="Ma Y."/>
            <person name="Chen M."/>
            <person name="Hao X."/>
            <person name="Li L."/>
            <person name="Tang Y."/>
            <person name="Lv G."/>
            <person name="Zhou Y."/>
            <person name="Sun X."/>
            <person name="Brodelius P.E."/>
            <person name="Rose J.K.C."/>
            <person name="Tang K."/>
        </authorList>
    </citation>
    <scope>NUCLEOTIDE SEQUENCE [LARGE SCALE GENOMIC DNA]</scope>
    <source>
        <strain evidence="2">cv. Huhao1</strain>
        <tissue evidence="1">Leaf</tissue>
    </source>
</reference>
<organism evidence="1 2">
    <name type="scientific">Artemisia annua</name>
    <name type="common">Sweet wormwood</name>
    <dbReference type="NCBI Taxonomy" id="35608"/>
    <lineage>
        <taxon>Eukaryota</taxon>
        <taxon>Viridiplantae</taxon>
        <taxon>Streptophyta</taxon>
        <taxon>Embryophyta</taxon>
        <taxon>Tracheophyta</taxon>
        <taxon>Spermatophyta</taxon>
        <taxon>Magnoliopsida</taxon>
        <taxon>eudicotyledons</taxon>
        <taxon>Gunneridae</taxon>
        <taxon>Pentapetalae</taxon>
        <taxon>asterids</taxon>
        <taxon>campanulids</taxon>
        <taxon>Asterales</taxon>
        <taxon>Asteraceae</taxon>
        <taxon>Asteroideae</taxon>
        <taxon>Anthemideae</taxon>
        <taxon>Artemisiinae</taxon>
        <taxon>Artemisia</taxon>
    </lineage>
</organism>
<dbReference type="Gene3D" id="1.25.10.10">
    <property type="entry name" value="Leucine-rich Repeat Variant"/>
    <property type="match status" value="1"/>
</dbReference>
<protein>
    <submittedName>
        <fullName evidence="1">Uncharacterized protein</fullName>
    </submittedName>
</protein>
<dbReference type="InterPro" id="IPR016024">
    <property type="entry name" value="ARM-type_fold"/>
</dbReference>
<dbReference type="SUPFAM" id="SSF48371">
    <property type="entry name" value="ARM repeat"/>
    <property type="match status" value="1"/>
</dbReference>
<dbReference type="PANTHER" id="PTHR10257:SF111">
    <property type="entry name" value="SERINE_THREONINE PROTEIN PHOSPHATASE 2A REGULATORY SUBUNIT"/>
    <property type="match status" value="1"/>
</dbReference>
<dbReference type="Pfam" id="PF01603">
    <property type="entry name" value="B56"/>
    <property type="match status" value="1"/>
</dbReference>
<dbReference type="InterPro" id="IPR011989">
    <property type="entry name" value="ARM-like"/>
</dbReference>
<evidence type="ECO:0000313" key="2">
    <source>
        <dbReference type="Proteomes" id="UP000245207"/>
    </source>
</evidence>
<dbReference type="InterPro" id="IPR002554">
    <property type="entry name" value="PP2A_B56"/>
</dbReference>
<name>A0A2U1NC82_ARTAN</name>
<keyword evidence="2" id="KW-1185">Reference proteome</keyword>
<comment type="caution">
    <text evidence="1">The sequence shown here is derived from an EMBL/GenBank/DDBJ whole genome shotgun (WGS) entry which is preliminary data.</text>
</comment>
<dbReference type="AlphaFoldDB" id="A0A2U1NC82"/>
<dbReference type="OrthoDB" id="10264446at2759"/>
<proteinExistence type="predicted"/>
<gene>
    <name evidence="1" type="ORF">CTI12_AA282020</name>
</gene>